<reference evidence="1 2" key="1">
    <citation type="submission" date="2013-11" db="EMBL/GenBank/DDBJ databases">
        <title>Single cell genomics of uncultured Tannerella BU063 (oral taxon 286).</title>
        <authorList>
            <person name="Beall C.J."/>
            <person name="Campbell A.G."/>
            <person name="Griffen A.L."/>
            <person name="Podar M."/>
            <person name="Leys E.J."/>
        </authorList>
    </citation>
    <scope>NUCLEOTIDE SEQUENCE [LARGE SCALE GENOMIC DNA]</scope>
    <source>
        <strain evidence="1">Cell 2</strain>
    </source>
</reference>
<dbReference type="Proteomes" id="UP000018837">
    <property type="component" value="Unassembled WGS sequence"/>
</dbReference>
<gene>
    <name evidence="1" type="ORF">N425_08030</name>
</gene>
<proteinExistence type="predicted"/>
<evidence type="ECO:0000313" key="1">
    <source>
        <dbReference type="EMBL" id="ETK01758.1"/>
    </source>
</evidence>
<evidence type="ECO:0000313" key="2">
    <source>
        <dbReference type="Proteomes" id="UP000018837"/>
    </source>
</evidence>
<comment type="caution">
    <text evidence="1">The sequence shown here is derived from an EMBL/GenBank/DDBJ whole genome shotgun (WGS) entry which is preliminary data.</text>
</comment>
<name>W2C3W0_9BACT</name>
<dbReference type="AlphaFoldDB" id="W2C3W0"/>
<organism evidence="1 2">
    <name type="scientific">Tannerella sp. oral taxon BU063 isolate Cell 2</name>
    <dbReference type="NCBI Taxonomy" id="1411148"/>
    <lineage>
        <taxon>Bacteria</taxon>
        <taxon>Pseudomonadati</taxon>
        <taxon>Bacteroidota</taxon>
        <taxon>Bacteroidia</taxon>
        <taxon>Bacteroidales</taxon>
        <taxon>Tannerellaceae</taxon>
        <taxon>Tannerella</taxon>
    </lineage>
</organism>
<dbReference type="EMBL" id="AYUF01000439">
    <property type="protein sequence ID" value="ETK01758.1"/>
    <property type="molecule type" value="Genomic_DNA"/>
</dbReference>
<protein>
    <submittedName>
        <fullName evidence="1">Uncharacterized protein</fullName>
    </submittedName>
</protein>
<accession>W2C3W0</accession>
<sequence length="106" mass="11558">MLVPLLFVKQLRGLHQQGDAFFFSVGTGADPMLAKVLTGVREKSFTRVGDENGIAFPLLSYGIHHHEMLLIPVNDTGQKGFVGQFLESQSPADSTESDLFSSFADT</sequence>